<dbReference type="InterPro" id="IPR009389">
    <property type="entry name" value="DUF1045"/>
</dbReference>
<sequence length="223" mass="24780">MRAAIYYTPPAGSPLAMTAHRWLGRNPFDGEATREPDEARDPLVGSPARYGFHATIVAPFDLADTADLSHVDARLSEFCAAQRPFLLTARVPEKLGPFFALIPGEPSEELFAMEEAAVRAFAPFRAPLSEAAIARRRPDRLTERQRAYLEEWGYPYVFEEFRFHMTLSGALSEEQAGALRPALDEAFAAFDGETLTIDQLAIFVEPEPGAPFRVHSVHRFGTV</sequence>
<dbReference type="RefSeq" id="WP_268880041.1">
    <property type="nucleotide sequence ID" value="NZ_CP114029.1"/>
</dbReference>
<dbReference type="EMBL" id="CP114029">
    <property type="protein sequence ID" value="WAP67579.1"/>
    <property type="molecule type" value="Genomic_DNA"/>
</dbReference>
<evidence type="ECO:0000313" key="1">
    <source>
        <dbReference type="EMBL" id="WAP67579.1"/>
    </source>
</evidence>
<dbReference type="Gene3D" id="3.90.1140.10">
    <property type="entry name" value="Cyclic phosphodiesterase"/>
    <property type="match status" value="1"/>
</dbReference>
<keyword evidence="2" id="KW-1185">Reference proteome</keyword>
<dbReference type="Proteomes" id="UP001164020">
    <property type="component" value="Chromosome"/>
</dbReference>
<gene>
    <name evidence="1" type="ORF">OH818_19035</name>
</gene>
<dbReference type="Pfam" id="PF06299">
    <property type="entry name" value="DUF1045"/>
    <property type="match status" value="1"/>
</dbReference>
<reference evidence="1" key="1">
    <citation type="submission" date="2022-12" db="EMBL/GenBank/DDBJ databases">
        <title>Jiella pelagia sp. nov., isolated from phosphonate enriched culture of Northwest Pacific surface seawater.</title>
        <authorList>
            <person name="Shin D.Y."/>
            <person name="Hwang C.Y."/>
        </authorList>
    </citation>
    <scope>NUCLEOTIDE SEQUENCE</scope>
    <source>
        <strain evidence="1">HL-NP1</strain>
    </source>
</reference>
<accession>A0ABY7BXT4</accession>
<name>A0ABY7BXT4_9HYPH</name>
<evidence type="ECO:0000313" key="2">
    <source>
        <dbReference type="Proteomes" id="UP001164020"/>
    </source>
</evidence>
<dbReference type="PIRSF" id="PIRSF033328">
    <property type="entry name" value="Phest_Mll4975"/>
    <property type="match status" value="1"/>
</dbReference>
<proteinExistence type="predicted"/>
<protein>
    <submittedName>
        <fullName evidence="1">DUF1045 domain-containing protein</fullName>
    </submittedName>
</protein>
<organism evidence="1 2">
    <name type="scientific">Jiella pelagia</name>
    <dbReference type="NCBI Taxonomy" id="2986949"/>
    <lineage>
        <taxon>Bacteria</taxon>
        <taxon>Pseudomonadati</taxon>
        <taxon>Pseudomonadota</taxon>
        <taxon>Alphaproteobacteria</taxon>
        <taxon>Hyphomicrobiales</taxon>
        <taxon>Aurantimonadaceae</taxon>
        <taxon>Jiella</taxon>
    </lineage>
</organism>